<accession>A0ABP7D694</accession>
<dbReference type="EMBL" id="BAAAYX010000004">
    <property type="protein sequence ID" value="GAA3700213.1"/>
    <property type="molecule type" value="Genomic_DNA"/>
</dbReference>
<sequence length="389" mass="40979">MSQTGHVENPFERYSLGDLVGRRTLKWQAYPADVLPLWVAEMDTDLAEPVRDAVIAAARSGAVGYPWGRAYPDALAGYAADSWDWSLDADTVRHTADVMTGMAHLVRLVTPPDGVLVLTTPVYPPFLDLPAITGLPVRLVGLTGAGRLDLDALAVAFAAVRAENRTPTLALCNPCNPTGVAHRHAELEQLAGLAAEHGARVVVDEIHAPLVHPGATFTPFLTVAGAERAYAVHSASKAFNLPGLKAALIVPGAGAVDELTGGLPATLDHSASSIGVLAHAVALTEGRDWLAAHLAGLDQNRRQLGALLAAQLPGVRWQPPEATYLAWLDCRGLDLDGDPAEVFLTRGKVALNSGPTFGPGGEGHVRLNFATAPQVLTEAVGRIRSVLDR</sequence>
<keyword evidence="4" id="KW-0456">Lyase</keyword>
<keyword evidence="7" id="KW-0808">Transferase</keyword>
<dbReference type="GO" id="GO:0008483">
    <property type="term" value="F:transaminase activity"/>
    <property type="evidence" value="ECO:0007669"/>
    <property type="project" value="UniProtKB-KW"/>
</dbReference>
<name>A0ABP7D694_9ACTN</name>
<comment type="similarity">
    <text evidence="5">Belongs to the class-II pyridoxal-phosphate-dependent aminotransferase family. MalY/PatB cystathionine beta-lyase subfamily.</text>
</comment>
<dbReference type="PANTHER" id="PTHR43525">
    <property type="entry name" value="PROTEIN MALY"/>
    <property type="match status" value="1"/>
</dbReference>
<dbReference type="Gene3D" id="3.90.1150.10">
    <property type="entry name" value="Aspartate Aminotransferase, domain 1"/>
    <property type="match status" value="1"/>
</dbReference>
<dbReference type="SUPFAM" id="SSF53383">
    <property type="entry name" value="PLP-dependent transferases"/>
    <property type="match status" value="1"/>
</dbReference>
<dbReference type="Proteomes" id="UP001500051">
    <property type="component" value="Unassembled WGS sequence"/>
</dbReference>
<gene>
    <name evidence="7" type="ORF">GCM10022204_16150</name>
</gene>
<keyword evidence="7" id="KW-0032">Aminotransferase</keyword>
<evidence type="ECO:0000256" key="4">
    <source>
        <dbReference type="ARBA" id="ARBA00023239"/>
    </source>
</evidence>
<dbReference type="InterPro" id="IPR051798">
    <property type="entry name" value="Class-II_PLP-Dep_Aminotrans"/>
</dbReference>
<keyword evidence="8" id="KW-1185">Reference proteome</keyword>
<comment type="caution">
    <text evidence="7">The sequence shown here is derived from an EMBL/GenBank/DDBJ whole genome shotgun (WGS) entry which is preliminary data.</text>
</comment>
<dbReference type="CDD" id="cd00609">
    <property type="entry name" value="AAT_like"/>
    <property type="match status" value="1"/>
</dbReference>
<organism evidence="7 8">
    <name type="scientific">Microlunatus aurantiacus</name>
    <dbReference type="NCBI Taxonomy" id="446786"/>
    <lineage>
        <taxon>Bacteria</taxon>
        <taxon>Bacillati</taxon>
        <taxon>Actinomycetota</taxon>
        <taxon>Actinomycetes</taxon>
        <taxon>Propionibacteriales</taxon>
        <taxon>Propionibacteriaceae</taxon>
        <taxon>Microlunatus</taxon>
    </lineage>
</organism>
<evidence type="ECO:0000256" key="1">
    <source>
        <dbReference type="ARBA" id="ARBA00001933"/>
    </source>
</evidence>
<keyword evidence="3" id="KW-0663">Pyridoxal phosphate</keyword>
<proteinExistence type="inferred from homology"/>
<dbReference type="PANTHER" id="PTHR43525:SF2">
    <property type="entry name" value="CYSTATHIONINE BETA-LYASE-RELATED"/>
    <property type="match status" value="1"/>
</dbReference>
<protein>
    <recommendedName>
        <fullName evidence="2">cysteine-S-conjugate beta-lyase</fullName>
        <ecNumber evidence="2">4.4.1.13</ecNumber>
    </recommendedName>
</protein>
<dbReference type="InterPro" id="IPR004839">
    <property type="entry name" value="Aminotransferase_I/II_large"/>
</dbReference>
<comment type="cofactor">
    <cofactor evidence="1">
        <name>pyridoxal 5'-phosphate</name>
        <dbReference type="ChEBI" id="CHEBI:597326"/>
    </cofactor>
</comment>
<evidence type="ECO:0000313" key="7">
    <source>
        <dbReference type="EMBL" id="GAA3700213.1"/>
    </source>
</evidence>
<evidence type="ECO:0000259" key="6">
    <source>
        <dbReference type="Pfam" id="PF00155"/>
    </source>
</evidence>
<dbReference type="Pfam" id="PF00155">
    <property type="entry name" value="Aminotran_1_2"/>
    <property type="match status" value="1"/>
</dbReference>
<feature type="domain" description="Aminotransferase class I/classII large" evidence="6">
    <location>
        <begin position="63"/>
        <end position="383"/>
    </location>
</feature>
<dbReference type="InterPro" id="IPR015422">
    <property type="entry name" value="PyrdxlP-dep_Trfase_small"/>
</dbReference>
<dbReference type="EC" id="4.4.1.13" evidence="2"/>
<dbReference type="Gene3D" id="3.40.640.10">
    <property type="entry name" value="Type I PLP-dependent aspartate aminotransferase-like (Major domain)"/>
    <property type="match status" value="1"/>
</dbReference>
<evidence type="ECO:0000256" key="3">
    <source>
        <dbReference type="ARBA" id="ARBA00022898"/>
    </source>
</evidence>
<evidence type="ECO:0000256" key="2">
    <source>
        <dbReference type="ARBA" id="ARBA00012224"/>
    </source>
</evidence>
<dbReference type="InterPro" id="IPR015424">
    <property type="entry name" value="PyrdxlP-dep_Trfase"/>
</dbReference>
<dbReference type="InterPro" id="IPR015421">
    <property type="entry name" value="PyrdxlP-dep_Trfase_major"/>
</dbReference>
<reference evidence="8" key="1">
    <citation type="journal article" date="2019" name="Int. J. Syst. Evol. Microbiol.">
        <title>The Global Catalogue of Microorganisms (GCM) 10K type strain sequencing project: providing services to taxonomists for standard genome sequencing and annotation.</title>
        <authorList>
            <consortium name="The Broad Institute Genomics Platform"/>
            <consortium name="The Broad Institute Genome Sequencing Center for Infectious Disease"/>
            <person name="Wu L."/>
            <person name="Ma J."/>
        </authorList>
    </citation>
    <scope>NUCLEOTIDE SEQUENCE [LARGE SCALE GENOMIC DNA]</scope>
    <source>
        <strain evidence="8">JCM 16548</strain>
    </source>
</reference>
<evidence type="ECO:0000313" key="8">
    <source>
        <dbReference type="Proteomes" id="UP001500051"/>
    </source>
</evidence>
<evidence type="ECO:0000256" key="5">
    <source>
        <dbReference type="ARBA" id="ARBA00037974"/>
    </source>
</evidence>